<dbReference type="SUPFAM" id="SSF53335">
    <property type="entry name" value="S-adenosyl-L-methionine-dependent methyltransferases"/>
    <property type="match status" value="1"/>
</dbReference>
<gene>
    <name evidence="1" type="ORF">A3H78_04845</name>
</gene>
<dbReference type="Pfam" id="PF13489">
    <property type="entry name" value="Methyltransf_23"/>
    <property type="match status" value="1"/>
</dbReference>
<evidence type="ECO:0008006" key="3">
    <source>
        <dbReference type="Google" id="ProtNLM"/>
    </source>
</evidence>
<dbReference type="InterPro" id="IPR029063">
    <property type="entry name" value="SAM-dependent_MTases_sf"/>
</dbReference>
<reference evidence="1 2" key="1">
    <citation type="journal article" date="2016" name="Nat. Commun.">
        <title>Thousands of microbial genomes shed light on interconnected biogeochemical processes in an aquifer system.</title>
        <authorList>
            <person name="Anantharaman K."/>
            <person name="Brown C.T."/>
            <person name="Hug L.A."/>
            <person name="Sharon I."/>
            <person name="Castelle C.J."/>
            <person name="Probst A.J."/>
            <person name="Thomas B.C."/>
            <person name="Singh A."/>
            <person name="Wilkins M.J."/>
            <person name="Karaoz U."/>
            <person name="Brodie E.L."/>
            <person name="Williams K.H."/>
            <person name="Hubbard S.S."/>
            <person name="Banfield J.F."/>
        </authorList>
    </citation>
    <scope>NUCLEOTIDE SEQUENCE [LARGE SCALE GENOMIC DNA]</scope>
</reference>
<dbReference type="Gene3D" id="3.40.50.150">
    <property type="entry name" value="Vaccinia Virus protein VP39"/>
    <property type="match status" value="1"/>
</dbReference>
<dbReference type="CDD" id="cd02440">
    <property type="entry name" value="AdoMet_MTases"/>
    <property type="match status" value="1"/>
</dbReference>
<accession>A0A1F7JD32</accession>
<dbReference type="PANTHER" id="PTHR43861:SF6">
    <property type="entry name" value="METHYLTRANSFERASE TYPE 11"/>
    <property type="match status" value="1"/>
</dbReference>
<dbReference type="Proteomes" id="UP000177418">
    <property type="component" value="Unassembled WGS sequence"/>
</dbReference>
<dbReference type="EMBL" id="MGAV01000018">
    <property type="protein sequence ID" value="OGK53523.1"/>
    <property type="molecule type" value="Genomic_DNA"/>
</dbReference>
<dbReference type="AlphaFoldDB" id="A0A1F7JD32"/>
<dbReference type="PANTHER" id="PTHR43861">
    <property type="entry name" value="TRANS-ACONITATE 2-METHYLTRANSFERASE-RELATED"/>
    <property type="match status" value="1"/>
</dbReference>
<evidence type="ECO:0000313" key="1">
    <source>
        <dbReference type="EMBL" id="OGK53523.1"/>
    </source>
</evidence>
<sequence length="296" mass="34467">MIEQKCAICEKNNYSVLYKANFDIKGIDEKIFSARRLPDRIHYRIVKCRFCGLIYSNPILNYGKIEKLYKKSNVDYGEHTDNLRKTYGHYLQLLENFDVSKNNILEIGCGNGFFLEEAKRQGYKKIFGIEPGEESVKTARLDIRKQITIDIFRPNIFKANFFNVICCFQTLDHIPEPNSLIAECYRVLKKDGLVLFYNHDIGALTNKILKDRSPIIDIEHTYLYDQHTMVKIFVKHGFKIRAIGNAFNIHNIRHWTKMAPLPLSLKSMMLKLLNKTRFGKFSVKLSAGNLFLIAQK</sequence>
<proteinExistence type="predicted"/>
<name>A0A1F7JD32_9BACT</name>
<evidence type="ECO:0000313" key="2">
    <source>
        <dbReference type="Proteomes" id="UP000177418"/>
    </source>
</evidence>
<protein>
    <recommendedName>
        <fullName evidence="3">Methyltransferase type 11 domain-containing protein</fullName>
    </recommendedName>
</protein>
<comment type="caution">
    <text evidence="1">The sequence shown here is derived from an EMBL/GenBank/DDBJ whole genome shotgun (WGS) entry which is preliminary data.</text>
</comment>
<organism evidence="1 2">
    <name type="scientific">Candidatus Roizmanbacteria bacterium RIFCSPLOWO2_02_FULL_36_11</name>
    <dbReference type="NCBI Taxonomy" id="1802071"/>
    <lineage>
        <taxon>Bacteria</taxon>
        <taxon>Candidatus Roizmaniibacteriota</taxon>
    </lineage>
</organism>